<proteinExistence type="predicted"/>
<keyword evidence="4" id="KW-1185">Reference proteome</keyword>
<sequence>MRLLNANTHELIEFQSNIPPYAILSHVWQWEEITFQDIANMDKAKYLKGWEKIVGACDTAKKDGFEYIWIDTCCINKESSAELSEAINSMYAWYRGAHICYAYLWDVPSDGDHGNPRSLFAMSVWFTRGWTLQELIAPSRVAFYGQDWVNIGTKATLQEVISSVTGINGQVIIGGLALNEVPIAVRMSWAAKRNTTREEDVAYSLMGIFDVNMPLLYGEGGKAFTRLQHEIIKTSNDHSIFAWSSEPDFDDLFKEALVLLTSETRRGILARSPKEFLHSHSVERTPQVSLNGSGSQNIPTRKPTPYSITNLGLQIELPTAERGQCVSILDGPTTYNATSDWGISRPRIKTL</sequence>
<dbReference type="PANTHER" id="PTHR10622:SF10">
    <property type="entry name" value="HET DOMAIN-CONTAINING PROTEIN"/>
    <property type="match status" value="1"/>
</dbReference>
<name>A0A9P5XTA9_9AGAR</name>
<dbReference type="Pfam" id="PF06985">
    <property type="entry name" value="HET"/>
    <property type="match status" value="1"/>
</dbReference>
<dbReference type="AlphaFoldDB" id="A0A9P5XTA9"/>
<evidence type="ECO:0000259" key="1">
    <source>
        <dbReference type="Pfam" id="PF06985"/>
    </source>
</evidence>
<reference evidence="3" key="1">
    <citation type="submission" date="2020-11" db="EMBL/GenBank/DDBJ databases">
        <authorList>
            <consortium name="DOE Joint Genome Institute"/>
            <person name="Ahrendt S."/>
            <person name="Riley R."/>
            <person name="Andreopoulos W."/>
            <person name="Labutti K."/>
            <person name="Pangilinan J."/>
            <person name="Ruiz-Duenas F.J."/>
            <person name="Barrasa J.M."/>
            <person name="Sanchez-Garcia M."/>
            <person name="Camarero S."/>
            <person name="Miyauchi S."/>
            <person name="Serrano A."/>
            <person name="Linde D."/>
            <person name="Babiker R."/>
            <person name="Drula E."/>
            <person name="Ayuso-Fernandez I."/>
            <person name="Pacheco R."/>
            <person name="Padilla G."/>
            <person name="Ferreira P."/>
            <person name="Barriuso J."/>
            <person name="Kellner H."/>
            <person name="Castanera R."/>
            <person name="Alfaro M."/>
            <person name="Ramirez L."/>
            <person name="Pisabarro A.G."/>
            <person name="Kuo A."/>
            <person name="Tritt A."/>
            <person name="Lipzen A."/>
            <person name="He G."/>
            <person name="Yan M."/>
            <person name="Ng V."/>
            <person name="Cullen D."/>
            <person name="Martin F."/>
            <person name="Rosso M.-N."/>
            <person name="Henrissat B."/>
            <person name="Hibbett D."/>
            <person name="Martinez A.T."/>
            <person name="Grigoriev I.V."/>
        </authorList>
    </citation>
    <scope>NUCLEOTIDE SEQUENCE</scope>
    <source>
        <strain evidence="3">CBS 247.69</strain>
    </source>
</reference>
<dbReference type="Pfam" id="PF26640">
    <property type="entry name" value="DUF8212"/>
    <property type="match status" value="1"/>
</dbReference>
<dbReference type="OrthoDB" id="2727312at2759"/>
<dbReference type="InterPro" id="IPR058525">
    <property type="entry name" value="DUF8212"/>
</dbReference>
<protein>
    <submittedName>
        <fullName evidence="3">Heterokaryon incompatibility protein-domain-containing protein</fullName>
    </submittedName>
</protein>
<organism evidence="3 4">
    <name type="scientific">Collybia nuda</name>
    <dbReference type="NCBI Taxonomy" id="64659"/>
    <lineage>
        <taxon>Eukaryota</taxon>
        <taxon>Fungi</taxon>
        <taxon>Dikarya</taxon>
        <taxon>Basidiomycota</taxon>
        <taxon>Agaricomycotina</taxon>
        <taxon>Agaricomycetes</taxon>
        <taxon>Agaricomycetidae</taxon>
        <taxon>Agaricales</taxon>
        <taxon>Tricholomatineae</taxon>
        <taxon>Clitocybaceae</taxon>
        <taxon>Collybia</taxon>
    </lineage>
</organism>
<evidence type="ECO:0000259" key="2">
    <source>
        <dbReference type="Pfam" id="PF26640"/>
    </source>
</evidence>
<feature type="domain" description="DUF8212" evidence="2">
    <location>
        <begin position="222"/>
        <end position="319"/>
    </location>
</feature>
<comment type="caution">
    <text evidence="3">The sequence shown here is derived from an EMBL/GenBank/DDBJ whole genome shotgun (WGS) entry which is preliminary data.</text>
</comment>
<dbReference type="Proteomes" id="UP000807353">
    <property type="component" value="Unassembled WGS sequence"/>
</dbReference>
<dbReference type="EMBL" id="MU150714">
    <property type="protein sequence ID" value="KAF9455381.1"/>
    <property type="molecule type" value="Genomic_DNA"/>
</dbReference>
<dbReference type="PANTHER" id="PTHR10622">
    <property type="entry name" value="HET DOMAIN-CONTAINING PROTEIN"/>
    <property type="match status" value="1"/>
</dbReference>
<dbReference type="InterPro" id="IPR010730">
    <property type="entry name" value="HET"/>
</dbReference>
<accession>A0A9P5XTA9</accession>
<evidence type="ECO:0000313" key="3">
    <source>
        <dbReference type="EMBL" id="KAF9455381.1"/>
    </source>
</evidence>
<evidence type="ECO:0000313" key="4">
    <source>
        <dbReference type="Proteomes" id="UP000807353"/>
    </source>
</evidence>
<feature type="domain" description="Heterokaryon incompatibility" evidence="1">
    <location>
        <begin position="21"/>
        <end position="106"/>
    </location>
</feature>
<gene>
    <name evidence="3" type="ORF">BDZ94DRAFT_1327592</name>
</gene>